<dbReference type="eggNOG" id="ENOG5030HS7">
    <property type="taxonomic scope" value="Bacteria"/>
</dbReference>
<gene>
    <name evidence="2" type="ordered locus">Msip34_2694</name>
</gene>
<name>C6XBG1_METGS</name>
<keyword evidence="1" id="KW-0732">Signal</keyword>
<feature type="chain" id="PRO_5002973847" evidence="1">
    <location>
        <begin position="25"/>
        <end position="308"/>
    </location>
</feature>
<dbReference type="Proteomes" id="UP000002743">
    <property type="component" value="Chromosome"/>
</dbReference>
<sequence precursor="true">MKNRFLVSLLRGLLLVALATPMWAAASAPTPINAGDIRIENPSRNVGLTIGDVLTRTVSVDLPPGFRIAKSALPQKGSQQQGIELVDVKLEEKSAGKGMHYTLTLRYQIFAHRTQPSVLQLPAETIAATGDKQAVTIPVPAWRFWLSPLAASTMASAKANVMPELPPAPIATQEHKLRLYACLGLLAAGVLGLLYINAERAWLPLMGGPFAQAYRRLKRLPAASTQAAYLLLHQAFNRTYGSSLFAADIPAFIAQHPRFAPLQADIEAFFQASAASLFAGRQSETENKVKADLLHLCRQLRDCERRAR</sequence>
<dbReference type="HOGENOM" id="CLU_076860_0_0_4"/>
<dbReference type="KEGG" id="mei:Msip34_2694"/>
<dbReference type="STRING" id="582744.Msip34_2694"/>
<evidence type="ECO:0000256" key="1">
    <source>
        <dbReference type="SAM" id="SignalP"/>
    </source>
</evidence>
<dbReference type="EMBL" id="CP001674">
    <property type="protein sequence ID" value="ACT51931.1"/>
    <property type="molecule type" value="Genomic_DNA"/>
</dbReference>
<reference evidence="3" key="1">
    <citation type="submission" date="2009-07" db="EMBL/GenBank/DDBJ databases">
        <title>Complete sequence of chromosome of Methylovorus sp. SIP3-4.</title>
        <authorList>
            <person name="Lucas S."/>
            <person name="Copeland A."/>
            <person name="Lapidus A."/>
            <person name="Glavina del Rio T."/>
            <person name="Tice H."/>
            <person name="Bruce D."/>
            <person name="Goodwin L."/>
            <person name="Pitluck S."/>
            <person name="Clum A."/>
            <person name="Larimer F."/>
            <person name="Land M."/>
            <person name="Hauser L."/>
            <person name="Kyrpides N."/>
            <person name="Mikhailova N."/>
            <person name="Kayluzhnaya M."/>
            <person name="Chistoserdova L."/>
        </authorList>
    </citation>
    <scope>NUCLEOTIDE SEQUENCE [LARGE SCALE GENOMIC DNA]</scope>
    <source>
        <strain evidence="3">SIP3-4</strain>
    </source>
</reference>
<accession>C6XBG1</accession>
<proteinExistence type="predicted"/>
<dbReference type="AlphaFoldDB" id="C6XBG1"/>
<protein>
    <submittedName>
        <fullName evidence="2">MxaA protein, putative</fullName>
    </submittedName>
</protein>
<feature type="signal peptide" evidence="1">
    <location>
        <begin position="1"/>
        <end position="24"/>
    </location>
</feature>
<dbReference type="RefSeq" id="WP_015831151.1">
    <property type="nucleotide sequence ID" value="NC_012969.1"/>
</dbReference>
<evidence type="ECO:0000313" key="3">
    <source>
        <dbReference type="Proteomes" id="UP000002743"/>
    </source>
</evidence>
<reference evidence="2 3" key="2">
    <citation type="journal article" date="2011" name="J. Bacteriol.">
        <title>Genomes of three methylotrophs from a single niche uncover genetic and metabolic divergence of Methylophilaceae.</title>
        <authorList>
            <person name="Lapidus A."/>
            <person name="Clum A."/>
            <person name="Labutti K."/>
            <person name="Kaluzhnaya M.G."/>
            <person name="Lim S."/>
            <person name="Beck D.A."/>
            <person name="Glavina Del Rio T."/>
            <person name="Nolan M."/>
            <person name="Mavromatis K."/>
            <person name="Huntemann M."/>
            <person name="Lucas S."/>
            <person name="Lidstrom M.E."/>
            <person name="Ivanova N."/>
            <person name="Chistoserdova L."/>
        </authorList>
    </citation>
    <scope>NUCLEOTIDE SEQUENCE [LARGE SCALE GENOMIC DNA]</scope>
    <source>
        <strain evidence="2 3">SIP3-4</strain>
    </source>
</reference>
<keyword evidence="3" id="KW-1185">Reference proteome</keyword>
<organism evidence="2 3">
    <name type="scientific">Methylovorus glucosotrophus (strain SIP3-4)</name>
    <dbReference type="NCBI Taxonomy" id="582744"/>
    <lineage>
        <taxon>Bacteria</taxon>
        <taxon>Pseudomonadati</taxon>
        <taxon>Pseudomonadota</taxon>
        <taxon>Betaproteobacteria</taxon>
        <taxon>Nitrosomonadales</taxon>
        <taxon>Methylophilaceae</taxon>
        <taxon>Methylovorus</taxon>
    </lineage>
</organism>
<evidence type="ECO:0000313" key="2">
    <source>
        <dbReference type="EMBL" id="ACT51931.1"/>
    </source>
</evidence>